<feature type="compositionally biased region" description="Basic and acidic residues" evidence="1">
    <location>
        <begin position="138"/>
        <end position="156"/>
    </location>
</feature>
<organism evidence="2 3">
    <name type="scientific">Caerostris extrusa</name>
    <name type="common">Bark spider</name>
    <name type="synonym">Caerostris bankana</name>
    <dbReference type="NCBI Taxonomy" id="172846"/>
    <lineage>
        <taxon>Eukaryota</taxon>
        <taxon>Metazoa</taxon>
        <taxon>Ecdysozoa</taxon>
        <taxon>Arthropoda</taxon>
        <taxon>Chelicerata</taxon>
        <taxon>Arachnida</taxon>
        <taxon>Araneae</taxon>
        <taxon>Araneomorphae</taxon>
        <taxon>Entelegynae</taxon>
        <taxon>Araneoidea</taxon>
        <taxon>Araneidae</taxon>
        <taxon>Caerostris</taxon>
    </lineage>
</organism>
<evidence type="ECO:0000313" key="3">
    <source>
        <dbReference type="Proteomes" id="UP001054945"/>
    </source>
</evidence>
<dbReference type="Proteomes" id="UP001054945">
    <property type="component" value="Unassembled WGS sequence"/>
</dbReference>
<sequence length="156" mass="18041">MEDLMAYIYFEANAVQECTSLTQWYLNLEPMTYWIPPSPVSVVSQKWNSLEVSWPREAKGWLATFYNVRVCQQERTTECSDHTKLEGRWNFVAEQLSGVHSIRRDGGRSLGTHQCEDQCQNISLYISPVSRAFHHFSNRKDDPRDSHAGCHGDEGR</sequence>
<feature type="region of interest" description="Disordered" evidence="1">
    <location>
        <begin position="136"/>
        <end position="156"/>
    </location>
</feature>
<protein>
    <submittedName>
        <fullName evidence="2">Uncharacterized protein</fullName>
    </submittedName>
</protein>
<keyword evidence="3" id="KW-1185">Reference proteome</keyword>
<dbReference type="AlphaFoldDB" id="A0AAV4NLH3"/>
<dbReference type="EMBL" id="BPLR01003440">
    <property type="protein sequence ID" value="GIX84581.1"/>
    <property type="molecule type" value="Genomic_DNA"/>
</dbReference>
<name>A0AAV4NLH3_CAEEX</name>
<gene>
    <name evidence="2" type="ORF">CEXT_276841</name>
</gene>
<comment type="caution">
    <text evidence="2">The sequence shown here is derived from an EMBL/GenBank/DDBJ whole genome shotgun (WGS) entry which is preliminary data.</text>
</comment>
<proteinExistence type="predicted"/>
<evidence type="ECO:0000313" key="2">
    <source>
        <dbReference type="EMBL" id="GIX84581.1"/>
    </source>
</evidence>
<accession>A0AAV4NLH3</accession>
<reference evidence="2 3" key="1">
    <citation type="submission" date="2021-06" db="EMBL/GenBank/DDBJ databases">
        <title>Caerostris extrusa draft genome.</title>
        <authorList>
            <person name="Kono N."/>
            <person name="Arakawa K."/>
        </authorList>
    </citation>
    <scope>NUCLEOTIDE SEQUENCE [LARGE SCALE GENOMIC DNA]</scope>
</reference>
<evidence type="ECO:0000256" key="1">
    <source>
        <dbReference type="SAM" id="MobiDB-lite"/>
    </source>
</evidence>